<keyword evidence="3" id="KW-0202">Cytokine</keyword>
<evidence type="ECO:0000256" key="2">
    <source>
        <dbReference type="ARBA" id="ARBA00007236"/>
    </source>
</evidence>
<dbReference type="AlphaFoldDB" id="A0AAV7L5U4"/>
<comment type="caution">
    <text evidence="7">The sequence shown here is derived from an EMBL/GenBank/DDBJ whole genome shotgun (WGS) entry which is preliminary data.</text>
</comment>
<protein>
    <recommendedName>
        <fullName evidence="9">Interleukin-17C</fullName>
    </recommendedName>
</protein>
<organism evidence="7 8">
    <name type="scientific">Pleurodeles waltl</name>
    <name type="common">Iberian ribbed newt</name>
    <dbReference type="NCBI Taxonomy" id="8319"/>
    <lineage>
        <taxon>Eukaryota</taxon>
        <taxon>Metazoa</taxon>
        <taxon>Chordata</taxon>
        <taxon>Craniata</taxon>
        <taxon>Vertebrata</taxon>
        <taxon>Euteleostomi</taxon>
        <taxon>Amphibia</taxon>
        <taxon>Batrachia</taxon>
        <taxon>Caudata</taxon>
        <taxon>Salamandroidea</taxon>
        <taxon>Salamandridae</taxon>
        <taxon>Pleurodelinae</taxon>
        <taxon>Pleurodeles</taxon>
    </lineage>
</organism>
<proteinExistence type="inferred from homology"/>
<sequence length="194" mass="22676">MQSSILWLLCSLVLLCLQHSVASRRHVVKPHPDHHQPQCFTKEQLSEHNWMQQFSGSTFKWDRYSAVTMVPHLEKIQGDKKRHRMNTDKKCPSFKSISQDDFKHHNERSISPWRYRIHEDEDRYPQKLAFAECLCSGCISTRTGEENSSLNSVVLEQTMMVLRRKPCHDPPATFTFEVDYIKVPVGCTCVVPKY</sequence>
<evidence type="ECO:0000256" key="6">
    <source>
        <dbReference type="SAM" id="SignalP"/>
    </source>
</evidence>
<dbReference type="Pfam" id="PF06083">
    <property type="entry name" value="IL17"/>
    <property type="match status" value="1"/>
</dbReference>
<dbReference type="GO" id="GO:0006954">
    <property type="term" value="P:inflammatory response"/>
    <property type="evidence" value="ECO:0007669"/>
    <property type="project" value="InterPro"/>
</dbReference>
<comment type="similarity">
    <text evidence="2">Belongs to the IL-17 family.</text>
</comment>
<keyword evidence="5 6" id="KW-0732">Signal</keyword>
<evidence type="ECO:0000256" key="3">
    <source>
        <dbReference type="ARBA" id="ARBA00022514"/>
    </source>
</evidence>
<evidence type="ECO:0000256" key="5">
    <source>
        <dbReference type="ARBA" id="ARBA00022729"/>
    </source>
</evidence>
<dbReference type="SUPFAM" id="SSF57501">
    <property type="entry name" value="Cystine-knot cytokines"/>
    <property type="match status" value="1"/>
</dbReference>
<evidence type="ECO:0000313" key="7">
    <source>
        <dbReference type="EMBL" id="KAJ1083983.1"/>
    </source>
</evidence>
<dbReference type="Proteomes" id="UP001066276">
    <property type="component" value="Chromosome 12"/>
</dbReference>
<gene>
    <name evidence="7" type="ORF">NDU88_004138</name>
</gene>
<evidence type="ECO:0000256" key="4">
    <source>
        <dbReference type="ARBA" id="ARBA00022525"/>
    </source>
</evidence>
<reference evidence="7" key="1">
    <citation type="journal article" date="2022" name="bioRxiv">
        <title>Sequencing and chromosome-scale assembly of the giantPleurodeles waltlgenome.</title>
        <authorList>
            <person name="Brown T."/>
            <person name="Elewa A."/>
            <person name="Iarovenko S."/>
            <person name="Subramanian E."/>
            <person name="Araus A.J."/>
            <person name="Petzold A."/>
            <person name="Susuki M."/>
            <person name="Suzuki K.-i.T."/>
            <person name="Hayashi T."/>
            <person name="Toyoda A."/>
            <person name="Oliveira C."/>
            <person name="Osipova E."/>
            <person name="Leigh N.D."/>
            <person name="Simon A."/>
            <person name="Yun M.H."/>
        </authorList>
    </citation>
    <scope>NUCLEOTIDE SEQUENCE</scope>
    <source>
        <strain evidence="7">20211129_DDA</strain>
        <tissue evidence="7">Liver</tissue>
    </source>
</reference>
<dbReference type="GO" id="GO:0005615">
    <property type="term" value="C:extracellular space"/>
    <property type="evidence" value="ECO:0007669"/>
    <property type="project" value="UniProtKB-KW"/>
</dbReference>
<evidence type="ECO:0000313" key="8">
    <source>
        <dbReference type="Proteomes" id="UP001066276"/>
    </source>
</evidence>
<comment type="subcellular location">
    <subcellularLocation>
        <location evidence="1">Secreted</location>
    </subcellularLocation>
</comment>
<feature type="chain" id="PRO_5043888350" description="Interleukin-17C" evidence="6">
    <location>
        <begin position="24"/>
        <end position="194"/>
    </location>
</feature>
<evidence type="ECO:0008006" key="9">
    <source>
        <dbReference type="Google" id="ProtNLM"/>
    </source>
</evidence>
<keyword evidence="4" id="KW-0964">Secreted</keyword>
<evidence type="ECO:0000256" key="1">
    <source>
        <dbReference type="ARBA" id="ARBA00004613"/>
    </source>
</evidence>
<name>A0AAV7L5U4_PLEWA</name>
<dbReference type="InterPro" id="IPR020440">
    <property type="entry name" value="IL-17_chr"/>
</dbReference>
<dbReference type="InterPro" id="IPR029034">
    <property type="entry name" value="Cystine-knot_cytokine"/>
</dbReference>
<dbReference type="GO" id="GO:0005125">
    <property type="term" value="F:cytokine activity"/>
    <property type="evidence" value="ECO:0007669"/>
    <property type="project" value="UniProtKB-KW"/>
</dbReference>
<dbReference type="EMBL" id="JANPWB010000016">
    <property type="protein sequence ID" value="KAJ1083983.1"/>
    <property type="molecule type" value="Genomic_DNA"/>
</dbReference>
<dbReference type="Gene3D" id="2.10.90.10">
    <property type="entry name" value="Cystine-knot cytokines"/>
    <property type="match status" value="1"/>
</dbReference>
<feature type="signal peptide" evidence="6">
    <location>
        <begin position="1"/>
        <end position="23"/>
    </location>
</feature>
<dbReference type="InterPro" id="IPR010345">
    <property type="entry name" value="IL-17_fam"/>
</dbReference>
<dbReference type="PRINTS" id="PR01932">
    <property type="entry name" value="INTRLEUKIN17"/>
</dbReference>
<accession>A0AAV7L5U4</accession>
<keyword evidence="8" id="KW-1185">Reference proteome</keyword>